<dbReference type="GO" id="GO:0005886">
    <property type="term" value="C:plasma membrane"/>
    <property type="evidence" value="ECO:0007669"/>
    <property type="project" value="UniProtKB-SubCell"/>
</dbReference>
<feature type="transmembrane region" description="Helical" evidence="8">
    <location>
        <begin position="128"/>
        <end position="147"/>
    </location>
</feature>
<protein>
    <recommendedName>
        <fullName evidence="9">Glycosyltransferase RgtA/B/C/D-like domain-containing protein</fullName>
    </recommendedName>
</protein>
<evidence type="ECO:0000256" key="8">
    <source>
        <dbReference type="SAM" id="Phobius"/>
    </source>
</evidence>
<accession>A0A645B713</accession>
<feature type="domain" description="Glycosyltransferase RgtA/B/C/D-like" evidence="9">
    <location>
        <begin position="80"/>
        <end position="215"/>
    </location>
</feature>
<keyword evidence="4" id="KW-0808">Transferase</keyword>
<keyword evidence="2" id="KW-1003">Cell membrane</keyword>
<gene>
    <name evidence="10" type="ORF">SDC9_108059</name>
</gene>
<feature type="transmembrane region" description="Helical" evidence="8">
    <location>
        <begin position="349"/>
        <end position="369"/>
    </location>
</feature>
<feature type="transmembrane region" description="Helical" evidence="8">
    <location>
        <begin position="296"/>
        <end position="312"/>
    </location>
</feature>
<dbReference type="PANTHER" id="PTHR33908">
    <property type="entry name" value="MANNOSYLTRANSFERASE YKCB-RELATED"/>
    <property type="match status" value="1"/>
</dbReference>
<evidence type="ECO:0000259" key="9">
    <source>
        <dbReference type="Pfam" id="PF13231"/>
    </source>
</evidence>
<reference evidence="10" key="1">
    <citation type="submission" date="2019-08" db="EMBL/GenBank/DDBJ databases">
        <authorList>
            <person name="Kucharzyk K."/>
            <person name="Murdoch R.W."/>
            <person name="Higgins S."/>
            <person name="Loffler F."/>
        </authorList>
    </citation>
    <scope>NUCLEOTIDE SEQUENCE</scope>
</reference>
<evidence type="ECO:0000256" key="3">
    <source>
        <dbReference type="ARBA" id="ARBA00022676"/>
    </source>
</evidence>
<evidence type="ECO:0000256" key="5">
    <source>
        <dbReference type="ARBA" id="ARBA00022692"/>
    </source>
</evidence>
<keyword evidence="7 8" id="KW-0472">Membrane</keyword>
<evidence type="ECO:0000256" key="4">
    <source>
        <dbReference type="ARBA" id="ARBA00022679"/>
    </source>
</evidence>
<evidence type="ECO:0000256" key="6">
    <source>
        <dbReference type="ARBA" id="ARBA00022989"/>
    </source>
</evidence>
<comment type="subcellular location">
    <subcellularLocation>
        <location evidence="1">Cell membrane</location>
        <topology evidence="1">Multi-pass membrane protein</topology>
    </subcellularLocation>
</comment>
<feature type="transmembrane region" description="Helical" evidence="8">
    <location>
        <begin position="177"/>
        <end position="207"/>
    </location>
</feature>
<feature type="transmembrane region" description="Helical" evidence="8">
    <location>
        <begin position="324"/>
        <end position="343"/>
    </location>
</feature>
<feature type="transmembrane region" description="Helical" evidence="8">
    <location>
        <begin position="272"/>
        <end position="290"/>
    </location>
</feature>
<dbReference type="PANTHER" id="PTHR33908:SF11">
    <property type="entry name" value="MEMBRANE PROTEIN"/>
    <property type="match status" value="1"/>
</dbReference>
<proteinExistence type="predicted"/>
<organism evidence="10">
    <name type="scientific">bioreactor metagenome</name>
    <dbReference type="NCBI Taxonomy" id="1076179"/>
    <lineage>
        <taxon>unclassified sequences</taxon>
        <taxon>metagenomes</taxon>
        <taxon>ecological metagenomes</taxon>
    </lineage>
</organism>
<dbReference type="Pfam" id="PF13231">
    <property type="entry name" value="PMT_2"/>
    <property type="match status" value="1"/>
</dbReference>
<feature type="transmembrane region" description="Helical" evidence="8">
    <location>
        <begin position="213"/>
        <end position="232"/>
    </location>
</feature>
<evidence type="ECO:0000313" key="10">
    <source>
        <dbReference type="EMBL" id="MPM61202.1"/>
    </source>
</evidence>
<feature type="transmembrane region" description="Helical" evidence="8">
    <location>
        <begin position="98"/>
        <end position="116"/>
    </location>
</feature>
<dbReference type="GO" id="GO:0016763">
    <property type="term" value="F:pentosyltransferase activity"/>
    <property type="evidence" value="ECO:0007669"/>
    <property type="project" value="TreeGrafter"/>
</dbReference>
<evidence type="ECO:0000256" key="7">
    <source>
        <dbReference type="ARBA" id="ARBA00023136"/>
    </source>
</evidence>
<evidence type="ECO:0000256" key="1">
    <source>
        <dbReference type="ARBA" id="ARBA00004651"/>
    </source>
</evidence>
<sequence>MMKLKRHFWKLLLGLILLAGVMIRLKGFTDLPIDAHPMRQTDTECVAYYLSSNRANFLYPKSCLIRPVSNIDGYFFLEMPFYEGLIALGYKMLGANFWVARVVNIILYLIGSLALFGLMKSWWNKKMALFSVLIFSFIPASIFFVGHAIHPDALAVSFILVSLFFGWQYKQKGKISYLILSGLVLGISVASRPFGLICIPLLFYFLFLKKANWRDYLILLILSGSIYGWWWWRTKTLNIDMSWENWVLSGRETLFHFENLKKLIWRNMIGEVMGKTVSGLAGIGLLVGILKKDKRIIPLILWIGGVLVYWYLVPSGNLTHQYYADVYIPLIVILSAIGLNWIWDKNKLIALLIIPILIYNGYKVSNYYYQRQIEADLDIKIAQEIKQEIPEDKKIIYLNKGNSVPLSLSHRQGWMLGEWPTDVAVHIWSFMEMRHYQFDYIVEPKHKKDISDDEFRIIKQNYPLVKELEYIRIYKYQ</sequence>
<keyword evidence="3" id="KW-0328">Glycosyltransferase</keyword>
<evidence type="ECO:0000256" key="2">
    <source>
        <dbReference type="ARBA" id="ARBA00022475"/>
    </source>
</evidence>
<dbReference type="InterPro" id="IPR038731">
    <property type="entry name" value="RgtA/B/C-like"/>
</dbReference>
<keyword evidence="5 8" id="KW-0812">Transmembrane</keyword>
<keyword evidence="6 8" id="KW-1133">Transmembrane helix</keyword>
<dbReference type="EMBL" id="VSSQ01018211">
    <property type="protein sequence ID" value="MPM61202.1"/>
    <property type="molecule type" value="Genomic_DNA"/>
</dbReference>
<dbReference type="AlphaFoldDB" id="A0A645B713"/>
<comment type="caution">
    <text evidence="10">The sequence shown here is derived from an EMBL/GenBank/DDBJ whole genome shotgun (WGS) entry which is preliminary data.</text>
</comment>
<name>A0A645B713_9ZZZZ</name>
<dbReference type="InterPro" id="IPR050297">
    <property type="entry name" value="LipidA_mod_glycosyltrf_83"/>
</dbReference>
<dbReference type="GO" id="GO:0008610">
    <property type="term" value="P:lipid biosynthetic process"/>
    <property type="evidence" value="ECO:0007669"/>
    <property type="project" value="UniProtKB-ARBA"/>
</dbReference>